<gene>
    <name evidence="1" type="ORF">GO495_03965</name>
</gene>
<dbReference type="RefSeq" id="WP_157298381.1">
    <property type="nucleotide sequence ID" value="NZ_BAAAZB010000005.1"/>
</dbReference>
<keyword evidence="1" id="KW-0548">Nucleotidyltransferase</keyword>
<name>A0A6N8J688_9BACT</name>
<keyword evidence="1" id="KW-0808">Transferase</keyword>
<dbReference type="Pfam" id="PF02348">
    <property type="entry name" value="CTP_transf_3"/>
    <property type="match status" value="1"/>
</dbReference>
<reference evidence="1 2" key="1">
    <citation type="submission" date="2019-12" db="EMBL/GenBank/DDBJ databases">
        <title>The draft genomic sequence of strain Chitinophaga oryziterrae JCM 16595.</title>
        <authorList>
            <person name="Zhang X."/>
        </authorList>
    </citation>
    <scope>NUCLEOTIDE SEQUENCE [LARGE SCALE GENOMIC DNA]</scope>
    <source>
        <strain evidence="1 2">JCM 16595</strain>
    </source>
</reference>
<dbReference type="InterPro" id="IPR029044">
    <property type="entry name" value="Nucleotide-diphossugar_trans"/>
</dbReference>
<accession>A0A6N8J688</accession>
<dbReference type="InterPro" id="IPR050793">
    <property type="entry name" value="CMP-NeuNAc_synthase"/>
</dbReference>
<dbReference type="OrthoDB" id="9805604at2"/>
<keyword evidence="2" id="KW-1185">Reference proteome</keyword>
<dbReference type="PANTHER" id="PTHR21485:SF6">
    <property type="entry name" value="N-ACYLNEURAMINATE CYTIDYLYLTRANSFERASE-RELATED"/>
    <property type="match status" value="1"/>
</dbReference>
<dbReference type="GO" id="GO:0008781">
    <property type="term" value="F:N-acylneuraminate cytidylyltransferase activity"/>
    <property type="evidence" value="ECO:0007669"/>
    <property type="project" value="TreeGrafter"/>
</dbReference>
<dbReference type="AlphaFoldDB" id="A0A6N8J688"/>
<dbReference type="EMBL" id="WRXO01000001">
    <property type="protein sequence ID" value="MVT39729.1"/>
    <property type="molecule type" value="Genomic_DNA"/>
</dbReference>
<protein>
    <submittedName>
        <fullName evidence="1">Acylneuraminate cytidylyltransferase family protein</fullName>
    </submittedName>
</protein>
<dbReference type="SUPFAM" id="SSF53448">
    <property type="entry name" value="Nucleotide-diphospho-sugar transferases"/>
    <property type="match status" value="1"/>
</dbReference>
<dbReference type="Gene3D" id="3.90.550.10">
    <property type="entry name" value="Spore Coat Polysaccharide Biosynthesis Protein SpsA, Chain A"/>
    <property type="match status" value="1"/>
</dbReference>
<dbReference type="Proteomes" id="UP000468388">
    <property type="component" value="Unassembled WGS sequence"/>
</dbReference>
<dbReference type="InterPro" id="IPR003329">
    <property type="entry name" value="Cytidylyl_trans"/>
</dbReference>
<sequence>MSSILITICARGGSKGIPGKNIKPLAGRPLIDYTIKIAKLFAEKHNGTVALSTDDDAIRSIATNCGLVSGYQRPETLASDTAGKVDAIKDILLFEEKGLSTTFDYILDLDVTSPLRTLEDLEAAYESFVADEKAQTLFSVNKAGRNPYFNMVEKKENGFYFLVKNSANGPLTRQSAPQVYELNASFYLYRRVFFEQASNKVITEQSVIYEMPHTCFDLDHPIDFDFLEYLIQNNKLDFELS</sequence>
<evidence type="ECO:0000313" key="2">
    <source>
        <dbReference type="Proteomes" id="UP000468388"/>
    </source>
</evidence>
<evidence type="ECO:0000313" key="1">
    <source>
        <dbReference type="EMBL" id="MVT39729.1"/>
    </source>
</evidence>
<dbReference type="CDD" id="cd02513">
    <property type="entry name" value="CMP-NeuAc_Synthase"/>
    <property type="match status" value="1"/>
</dbReference>
<dbReference type="PANTHER" id="PTHR21485">
    <property type="entry name" value="HAD SUPERFAMILY MEMBERS CMAS AND KDSC"/>
    <property type="match status" value="1"/>
</dbReference>
<proteinExistence type="predicted"/>
<organism evidence="1 2">
    <name type="scientific">Chitinophaga oryziterrae</name>
    <dbReference type="NCBI Taxonomy" id="1031224"/>
    <lineage>
        <taxon>Bacteria</taxon>
        <taxon>Pseudomonadati</taxon>
        <taxon>Bacteroidota</taxon>
        <taxon>Chitinophagia</taxon>
        <taxon>Chitinophagales</taxon>
        <taxon>Chitinophagaceae</taxon>
        <taxon>Chitinophaga</taxon>
    </lineage>
</organism>
<comment type="caution">
    <text evidence="1">The sequence shown here is derived from an EMBL/GenBank/DDBJ whole genome shotgun (WGS) entry which is preliminary data.</text>
</comment>